<organism evidence="2 3">
    <name type="scientific">Mucilaginibacter ginkgonis</name>
    <dbReference type="NCBI Taxonomy" id="2682091"/>
    <lineage>
        <taxon>Bacteria</taxon>
        <taxon>Pseudomonadati</taxon>
        <taxon>Bacteroidota</taxon>
        <taxon>Sphingobacteriia</taxon>
        <taxon>Sphingobacteriales</taxon>
        <taxon>Sphingobacteriaceae</taxon>
        <taxon>Mucilaginibacter</taxon>
    </lineage>
</organism>
<dbReference type="SUPFAM" id="SSF101874">
    <property type="entry name" value="YceI-like"/>
    <property type="match status" value="1"/>
</dbReference>
<accession>A0A6I4INB0</accession>
<dbReference type="Pfam" id="PF04264">
    <property type="entry name" value="YceI"/>
    <property type="match status" value="1"/>
</dbReference>
<dbReference type="AlphaFoldDB" id="A0A6I4INB0"/>
<proteinExistence type="predicted"/>
<reference evidence="2 3" key="1">
    <citation type="submission" date="2020-12" db="EMBL/GenBank/DDBJ databases">
        <title>HMF7856_wgs.fasta genome submission.</title>
        <authorList>
            <person name="Kang H."/>
            <person name="Kim H."/>
            <person name="Joh K."/>
        </authorList>
    </citation>
    <scope>NUCLEOTIDE SEQUENCE [LARGE SCALE GENOMIC DNA]</scope>
    <source>
        <strain evidence="2 3">HMF7856</strain>
    </source>
</reference>
<dbReference type="InterPro" id="IPR007372">
    <property type="entry name" value="Lipid/polyisoprenoid-bd_YceI"/>
</dbReference>
<dbReference type="SMART" id="SM00867">
    <property type="entry name" value="YceI"/>
    <property type="match status" value="1"/>
</dbReference>
<dbReference type="Gene3D" id="2.40.128.110">
    <property type="entry name" value="Lipid/polyisoprenoid-binding, YceI-like"/>
    <property type="match status" value="1"/>
</dbReference>
<keyword evidence="3" id="KW-1185">Reference proteome</keyword>
<feature type="domain" description="Lipid/polyisoprenoid-binding YceI-like" evidence="1">
    <location>
        <begin position="21"/>
        <end position="175"/>
    </location>
</feature>
<evidence type="ECO:0000313" key="3">
    <source>
        <dbReference type="Proteomes" id="UP000429232"/>
    </source>
</evidence>
<protein>
    <submittedName>
        <fullName evidence="2">YceI family protein</fullName>
    </submittedName>
</protein>
<dbReference type="KEGG" id="mgik:GO620_015585"/>
<evidence type="ECO:0000259" key="1">
    <source>
        <dbReference type="SMART" id="SM00867"/>
    </source>
</evidence>
<evidence type="ECO:0000313" key="2">
    <source>
        <dbReference type="EMBL" id="QQL49574.1"/>
    </source>
</evidence>
<dbReference type="Proteomes" id="UP000429232">
    <property type="component" value="Chromosome"/>
</dbReference>
<name>A0A6I4INB0_9SPHI</name>
<dbReference type="InterPro" id="IPR036761">
    <property type="entry name" value="TTHA0802/YceI-like_sf"/>
</dbReference>
<dbReference type="PANTHER" id="PTHR34406">
    <property type="entry name" value="PROTEIN YCEI"/>
    <property type="match status" value="1"/>
</dbReference>
<dbReference type="EMBL" id="CP066775">
    <property type="protein sequence ID" value="QQL49574.1"/>
    <property type="molecule type" value="Genomic_DNA"/>
</dbReference>
<dbReference type="PANTHER" id="PTHR34406:SF1">
    <property type="entry name" value="PROTEIN YCEI"/>
    <property type="match status" value="1"/>
</dbReference>
<gene>
    <name evidence="2" type="ORF">GO620_015585</name>
</gene>
<dbReference type="RefSeq" id="WP_157524685.1">
    <property type="nucleotide sequence ID" value="NZ_CP066775.1"/>
</dbReference>
<sequence>MKKYFFIAIIFIAAASLAQVKQTVTKSTVTYEIKNMGINTHGNFSGLKADINFDEKHLSTSSIEASIDATSINSDNTMRDNHLKSEDYFDVAKYPKITMKSVSFKSKGGGNYTGIFNVTIKDKTKPVEVAFSYTDGSKTGVFKGSFTLNRKDFGVGGSSMMLANEAKVDITAETSK</sequence>